<feature type="domain" description="DNA methylase adenine-specific" evidence="8">
    <location>
        <begin position="8"/>
        <end position="223"/>
    </location>
</feature>
<dbReference type="Pfam" id="PF02384">
    <property type="entry name" value="N6_Mtase"/>
    <property type="match status" value="1"/>
</dbReference>
<comment type="similarity">
    <text evidence="1">Belongs to the N(4)/N(6)-methyltransferase family.</text>
</comment>
<proteinExistence type="inferred from homology"/>
<dbReference type="GO" id="GO:0009007">
    <property type="term" value="F:site-specific DNA-methyltransferase (adenine-specific) activity"/>
    <property type="evidence" value="ECO:0007669"/>
    <property type="project" value="UniProtKB-EC"/>
</dbReference>
<keyword evidence="6" id="KW-0680">Restriction system</keyword>
<evidence type="ECO:0000259" key="8">
    <source>
        <dbReference type="Pfam" id="PF02384"/>
    </source>
</evidence>
<dbReference type="Proteomes" id="UP000092876">
    <property type="component" value="Unassembled WGS sequence"/>
</dbReference>
<dbReference type="GO" id="GO:0003677">
    <property type="term" value="F:DNA binding"/>
    <property type="evidence" value="ECO:0007669"/>
    <property type="project" value="InterPro"/>
</dbReference>
<dbReference type="GO" id="GO:0008170">
    <property type="term" value="F:N-methyltransferase activity"/>
    <property type="evidence" value="ECO:0007669"/>
    <property type="project" value="InterPro"/>
</dbReference>
<dbReference type="Pfam" id="PF22837">
    <property type="entry name" value="M_Eco57I_C"/>
    <property type="match status" value="1"/>
</dbReference>
<dbReference type="InterPro" id="IPR002052">
    <property type="entry name" value="DNA_methylase_N6_adenine_CS"/>
</dbReference>
<dbReference type="EMBL" id="FLQP01000020">
    <property type="protein sequence ID" value="SBS63362.1"/>
    <property type="molecule type" value="Genomic_DNA"/>
</dbReference>
<dbReference type="InterPro" id="IPR054520">
    <property type="entry name" value="M_Eco57I_C"/>
</dbReference>
<dbReference type="InterPro" id="IPR003356">
    <property type="entry name" value="DNA_methylase_A-5"/>
</dbReference>
<feature type="domain" description="Type II methyltransferase M.Eco57I C-terminal" evidence="9">
    <location>
        <begin position="271"/>
        <end position="526"/>
    </location>
</feature>
<dbReference type="PANTHER" id="PTHR33841:SF5">
    <property type="entry name" value="DNA METHYLASE (MODIFICATION METHYLASE) (METHYLTRANSFERASE)-RELATED"/>
    <property type="match status" value="1"/>
</dbReference>
<evidence type="ECO:0000256" key="2">
    <source>
        <dbReference type="ARBA" id="ARBA00011900"/>
    </source>
</evidence>
<evidence type="ECO:0000256" key="4">
    <source>
        <dbReference type="ARBA" id="ARBA00022679"/>
    </source>
</evidence>
<dbReference type="SUPFAM" id="SSF53335">
    <property type="entry name" value="S-adenosyl-L-methionine-dependent methyltransferases"/>
    <property type="match status" value="1"/>
</dbReference>
<dbReference type="RefSeq" id="WP_065678839.1">
    <property type="nucleotide sequence ID" value="NZ_AP025461.1"/>
</dbReference>
<dbReference type="AlphaFoldDB" id="A0A1C3IPM8"/>
<evidence type="ECO:0000256" key="5">
    <source>
        <dbReference type="ARBA" id="ARBA00022691"/>
    </source>
</evidence>
<dbReference type="GO" id="GO:0009307">
    <property type="term" value="P:DNA restriction-modification system"/>
    <property type="evidence" value="ECO:0007669"/>
    <property type="project" value="UniProtKB-KW"/>
</dbReference>
<dbReference type="InterPro" id="IPR029063">
    <property type="entry name" value="SAM-dependent_MTases_sf"/>
</dbReference>
<dbReference type="GO" id="GO:0032259">
    <property type="term" value="P:methylation"/>
    <property type="evidence" value="ECO:0007669"/>
    <property type="project" value="UniProtKB-KW"/>
</dbReference>
<evidence type="ECO:0000313" key="10">
    <source>
        <dbReference type="EMBL" id="SBS63362.1"/>
    </source>
</evidence>
<dbReference type="EC" id="2.1.1.72" evidence="2"/>
<evidence type="ECO:0000256" key="6">
    <source>
        <dbReference type="ARBA" id="ARBA00022747"/>
    </source>
</evidence>
<accession>A0A1C3IPM8</accession>
<organism evidence="10 11">
    <name type="scientific">Vibrio atlanticus</name>
    <dbReference type="NCBI Taxonomy" id="693153"/>
    <lineage>
        <taxon>Bacteria</taxon>
        <taxon>Pseudomonadati</taxon>
        <taxon>Pseudomonadota</taxon>
        <taxon>Gammaproteobacteria</taxon>
        <taxon>Vibrionales</taxon>
        <taxon>Vibrionaceae</taxon>
        <taxon>Vibrio</taxon>
    </lineage>
</organism>
<comment type="catalytic activity">
    <reaction evidence="7">
        <text>a 2'-deoxyadenosine in DNA + S-adenosyl-L-methionine = an N(6)-methyl-2'-deoxyadenosine in DNA + S-adenosyl-L-homocysteine + H(+)</text>
        <dbReference type="Rhea" id="RHEA:15197"/>
        <dbReference type="Rhea" id="RHEA-COMP:12418"/>
        <dbReference type="Rhea" id="RHEA-COMP:12419"/>
        <dbReference type="ChEBI" id="CHEBI:15378"/>
        <dbReference type="ChEBI" id="CHEBI:57856"/>
        <dbReference type="ChEBI" id="CHEBI:59789"/>
        <dbReference type="ChEBI" id="CHEBI:90615"/>
        <dbReference type="ChEBI" id="CHEBI:90616"/>
        <dbReference type="EC" id="2.1.1.72"/>
    </reaction>
</comment>
<dbReference type="CDD" id="cd02440">
    <property type="entry name" value="AdoMet_MTases"/>
    <property type="match status" value="1"/>
</dbReference>
<keyword evidence="4 10" id="KW-0808">Transferase</keyword>
<evidence type="ECO:0000256" key="7">
    <source>
        <dbReference type="ARBA" id="ARBA00047942"/>
    </source>
</evidence>
<dbReference type="PANTHER" id="PTHR33841">
    <property type="entry name" value="DNA METHYLTRANSFERASE YEEA-RELATED"/>
    <property type="match status" value="1"/>
</dbReference>
<dbReference type="GeneID" id="94235818"/>
<sequence>MNPHSLPKKRELGAYYTPPELSQILVDWAITRPEETILEPSFGGCGFFDSCIKRLQAINCGSPDQQLYGVDIDKHAFDILSQKFGRVVDTKKRFIKSDFISVQPEDFLTNKFDVVLGNPPYVSMHNMTKEQRESCDKILQASPFSDVTMGRNASLWAFFLLHSLSFIKEGGRVAWVLPSSLLHADYAKNLIEIHQKHFKSVKLIKLAERFFRSEGAKETSIILIADGFSSAKINNGGVSVDYVDTLEELTLSLTEDVTNTAFNFGKYKLDLLPQCVKEVYESLSSKRYAHPLSQYLDIKIGMVTGANKYFIIDKKTVDKYNLPEECLRPVVGRFPSFIGVKHSVLRQRAIQKNNKRAYLVHATPEQMQDTSSPVSQYLSQITAKEIEDNRTFKKRPHWFAPDDNIISDAFMSYMIHLGPRMVINQGKINCTNSIHKIFFHDKKMGADEKLAIAVSLLSSYSQLSAELEGRAYSSGVLKIEPSAGRKIEILLTDECVSEFKRAVPEIEIYIKKNSMDEVTAIVDNILIKSNLVTKEQCEQLIKGAHFLRKERYKGVKSYNE</sequence>
<gene>
    <name evidence="10" type="ORF">VAT7223_01618</name>
</gene>
<keyword evidence="5" id="KW-0949">S-adenosyl-L-methionine</keyword>
<protein>
    <recommendedName>
        <fullName evidence="2">site-specific DNA-methyltransferase (adenine-specific)</fullName>
        <ecNumber evidence="2">2.1.1.72</ecNumber>
    </recommendedName>
</protein>
<evidence type="ECO:0000256" key="1">
    <source>
        <dbReference type="ARBA" id="ARBA00006594"/>
    </source>
</evidence>
<dbReference type="PROSITE" id="PS00092">
    <property type="entry name" value="N6_MTASE"/>
    <property type="match status" value="1"/>
</dbReference>
<evidence type="ECO:0000256" key="3">
    <source>
        <dbReference type="ARBA" id="ARBA00022603"/>
    </source>
</evidence>
<dbReference type="InterPro" id="IPR050953">
    <property type="entry name" value="N4_N6_ade-DNA_methylase"/>
</dbReference>
<evidence type="ECO:0000259" key="9">
    <source>
        <dbReference type="Pfam" id="PF22837"/>
    </source>
</evidence>
<reference evidence="11" key="1">
    <citation type="submission" date="2016-06" db="EMBL/GenBank/DDBJ databases">
        <authorList>
            <person name="Rodrigo-Torres Lidia"/>
            <person name="Arahal R.David."/>
        </authorList>
    </citation>
    <scope>NUCLEOTIDE SEQUENCE [LARGE SCALE GENOMIC DNA]</scope>
    <source>
        <strain evidence="11">CECT 7223</strain>
    </source>
</reference>
<evidence type="ECO:0000313" key="11">
    <source>
        <dbReference type="Proteomes" id="UP000092876"/>
    </source>
</evidence>
<dbReference type="PRINTS" id="PR00507">
    <property type="entry name" value="N12N6MTFRASE"/>
</dbReference>
<dbReference type="Gene3D" id="3.40.50.150">
    <property type="entry name" value="Vaccinia Virus protein VP39"/>
    <property type="match status" value="1"/>
</dbReference>
<name>A0A1C3IPM8_9VIBR</name>
<keyword evidence="3 10" id="KW-0489">Methyltransferase</keyword>